<sequence length="216" mass="23748">MAPDRFQAQGEITNLTKTRTQNQMLPLTERGGRGRAQRSYLRGDYAAAGRRLVVDGGAMNADAPPQRRSRGPPRVEWRECAGVTKNTEARAFGNKAEIVRQIQIWKCCLIDKTTISRRIGTKWTAQKRAAPAEAPIDAVSSFHSGRREQQATTTTMSGKKQHNAAASGKEMDYTGESLYRSCSAHRPSFSLLAALLTRRLSTRLAAGVNVATAFLK</sequence>
<dbReference type="Proteomes" id="UP000438429">
    <property type="component" value="Unassembled WGS sequence"/>
</dbReference>
<organism evidence="2 3">
    <name type="scientific">Scophthalmus maximus</name>
    <name type="common">Turbot</name>
    <name type="synonym">Psetta maxima</name>
    <dbReference type="NCBI Taxonomy" id="52904"/>
    <lineage>
        <taxon>Eukaryota</taxon>
        <taxon>Metazoa</taxon>
        <taxon>Chordata</taxon>
        <taxon>Craniata</taxon>
        <taxon>Vertebrata</taxon>
        <taxon>Euteleostomi</taxon>
        <taxon>Actinopterygii</taxon>
        <taxon>Neopterygii</taxon>
        <taxon>Teleostei</taxon>
        <taxon>Neoteleostei</taxon>
        <taxon>Acanthomorphata</taxon>
        <taxon>Carangaria</taxon>
        <taxon>Pleuronectiformes</taxon>
        <taxon>Pleuronectoidei</taxon>
        <taxon>Scophthalmidae</taxon>
        <taxon>Scophthalmus</taxon>
    </lineage>
</organism>
<evidence type="ECO:0000256" key="1">
    <source>
        <dbReference type="SAM" id="MobiDB-lite"/>
    </source>
</evidence>
<evidence type="ECO:0000313" key="3">
    <source>
        <dbReference type="Proteomes" id="UP000438429"/>
    </source>
</evidence>
<comment type="caution">
    <text evidence="2">The sequence shown here is derived from an EMBL/GenBank/DDBJ whole genome shotgun (WGS) entry which is preliminary data.</text>
</comment>
<reference evidence="2 3" key="1">
    <citation type="submission" date="2019-06" db="EMBL/GenBank/DDBJ databases">
        <title>Draft genomes of female and male turbot (Scophthalmus maximus).</title>
        <authorList>
            <person name="Xu H."/>
            <person name="Xu X.-W."/>
            <person name="Shao C."/>
            <person name="Chen S."/>
        </authorList>
    </citation>
    <scope>NUCLEOTIDE SEQUENCE [LARGE SCALE GENOMIC DNA]</scope>
    <source>
        <strain evidence="2">Ysfricsl-2016a</strain>
        <tissue evidence="2">Blood</tissue>
    </source>
</reference>
<accession>A0A6A4SU73</accession>
<evidence type="ECO:0000313" key="2">
    <source>
        <dbReference type="EMBL" id="KAF0037007.1"/>
    </source>
</evidence>
<proteinExistence type="predicted"/>
<protein>
    <submittedName>
        <fullName evidence="2">Uncharacterized protein</fullName>
    </submittedName>
</protein>
<dbReference type="EMBL" id="VEVO01000009">
    <property type="protein sequence ID" value="KAF0037007.1"/>
    <property type="molecule type" value="Genomic_DNA"/>
</dbReference>
<dbReference type="AlphaFoldDB" id="A0A6A4SU73"/>
<gene>
    <name evidence="2" type="ORF">F2P81_009881</name>
</gene>
<feature type="region of interest" description="Disordered" evidence="1">
    <location>
        <begin position="143"/>
        <end position="169"/>
    </location>
</feature>
<name>A0A6A4SU73_SCOMX</name>